<dbReference type="PANTHER" id="PTHR11802:SF472">
    <property type="entry name" value="SERINE CARBOXYPEPTIDASE CPVL-RELATED"/>
    <property type="match status" value="1"/>
</dbReference>
<dbReference type="OrthoDB" id="443318at2759"/>
<dbReference type="AlphaFoldDB" id="A0A9Q1BF90"/>
<evidence type="ECO:0000256" key="6">
    <source>
        <dbReference type="ARBA" id="ARBA00023180"/>
    </source>
</evidence>
<evidence type="ECO:0000313" key="8">
    <source>
        <dbReference type="EMBL" id="KAJ8024425.1"/>
    </source>
</evidence>
<feature type="signal peptide" evidence="7">
    <location>
        <begin position="1"/>
        <end position="20"/>
    </location>
</feature>
<keyword evidence="6" id="KW-0325">Glycoprotein</keyword>
<comment type="caution">
    <text evidence="8">The sequence shown here is derived from an EMBL/GenBank/DDBJ whole genome shotgun (WGS) entry which is preliminary data.</text>
</comment>
<dbReference type="Proteomes" id="UP001152320">
    <property type="component" value="Chromosome 18"/>
</dbReference>
<name>A0A9Q1BF90_HOLLE</name>
<dbReference type="Pfam" id="PF00450">
    <property type="entry name" value="Peptidase_S10"/>
    <property type="match status" value="1"/>
</dbReference>
<comment type="similarity">
    <text evidence="1">Belongs to the peptidase S10 family.</text>
</comment>
<dbReference type="Gene3D" id="3.40.50.1820">
    <property type="entry name" value="alpha/beta hydrolase"/>
    <property type="match status" value="1"/>
</dbReference>
<proteinExistence type="inferred from homology"/>
<keyword evidence="3" id="KW-0645">Protease</keyword>
<keyword evidence="4 7" id="KW-0732">Signal</keyword>
<dbReference type="GO" id="GO:0004185">
    <property type="term" value="F:serine-type carboxypeptidase activity"/>
    <property type="evidence" value="ECO:0007669"/>
    <property type="project" value="InterPro"/>
</dbReference>
<dbReference type="InterPro" id="IPR029058">
    <property type="entry name" value="AB_hydrolase_fold"/>
</dbReference>
<sequence>MQFLNTVFLLLIGYGYLAEGRGLLRQMFPKDIPQHAKPGGDPGKPLFLTPYIKQGKFQEAHNLSRVGPLEGTSVTSYAGFFTVNSTYNSNMYFWFVPAQTNASEAPVLLWLQGGPGGSSLFGLFVEHGPFSVTKEGTLKARPWTWTKKYSVLYIDNPVGTGFSFTDSDDGYARNEDDVATNLYSALYQFFQVFSEYQKNDFYATGESYAGKYVPAIGERIHALNPEAKMKINLKGVMIGDGLCDPLSMFPAYPELMYQTSQIDDTQKKVADQYVAEGSFDDFINGDKTPYPSFWQNATGSTNYYNYLKVQAFSEIILGQNSFWTNSTGSMDTYNYLRIQSPVEFNYYGPYLAKANVRHAIHVGNLTYHGGDKVEEYLLEDIPQSVRDRVVVLANNYKVLFYSGQLDVIVGAPLTEAFLASLEWKGQAAYKTAKRVIWKIDPSDVDVAGYARNVNDFYQVVVRNAGHILPYDQPERAFDMVDRFINGRPFHM</sequence>
<dbReference type="SUPFAM" id="SSF53474">
    <property type="entry name" value="alpha/beta-Hydrolases"/>
    <property type="match status" value="1"/>
</dbReference>
<evidence type="ECO:0000256" key="2">
    <source>
        <dbReference type="ARBA" id="ARBA00022645"/>
    </source>
</evidence>
<dbReference type="EMBL" id="JAIZAY010000018">
    <property type="protein sequence ID" value="KAJ8024425.1"/>
    <property type="molecule type" value="Genomic_DNA"/>
</dbReference>
<feature type="chain" id="PRO_5040517103" evidence="7">
    <location>
        <begin position="21"/>
        <end position="491"/>
    </location>
</feature>
<dbReference type="InterPro" id="IPR001563">
    <property type="entry name" value="Peptidase_S10"/>
</dbReference>
<dbReference type="PANTHER" id="PTHR11802">
    <property type="entry name" value="SERINE PROTEASE FAMILY S10 SERINE CARBOXYPEPTIDASE"/>
    <property type="match status" value="1"/>
</dbReference>
<evidence type="ECO:0000256" key="3">
    <source>
        <dbReference type="ARBA" id="ARBA00022670"/>
    </source>
</evidence>
<evidence type="ECO:0000256" key="5">
    <source>
        <dbReference type="ARBA" id="ARBA00022801"/>
    </source>
</evidence>
<keyword evidence="5" id="KW-0378">Hydrolase</keyword>
<protein>
    <submittedName>
        <fullName evidence="8">Serine carboxypeptidase CPVL</fullName>
    </submittedName>
</protein>
<gene>
    <name evidence="8" type="ORF">HOLleu_34331</name>
</gene>
<evidence type="ECO:0000313" key="9">
    <source>
        <dbReference type="Proteomes" id="UP001152320"/>
    </source>
</evidence>
<evidence type="ECO:0000256" key="1">
    <source>
        <dbReference type="ARBA" id="ARBA00009431"/>
    </source>
</evidence>
<dbReference type="GO" id="GO:0006508">
    <property type="term" value="P:proteolysis"/>
    <property type="evidence" value="ECO:0007669"/>
    <property type="project" value="UniProtKB-KW"/>
</dbReference>
<accession>A0A9Q1BF90</accession>
<dbReference type="PRINTS" id="PR00724">
    <property type="entry name" value="CRBOXYPTASEC"/>
</dbReference>
<keyword evidence="2 8" id="KW-0121">Carboxypeptidase</keyword>
<keyword evidence="9" id="KW-1185">Reference proteome</keyword>
<evidence type="ECO:0000256" key="4">
    <source>
        <dbReference type="ARBA" id="ARBA00022729"/>
    </source>
</evidence>
<reference evidence="8" key="1">
    <citation type="submission" date="2021-10" db="EMBL/GenBank/DDBJ databases">
        <title>Tropical sea cucumber genome reveals ecological adaptation and Cuvierian tubules defense mechanism.</title>
        <authorList>
            <person name="Chen T."/>
        </authorList>
    </citation>
    <scope>NUCLEOTIDE SEQUENCE</scope>
    <source>
        <strain evidence="8">Nanhai2018</strain>
        <tissue evidence="8">Muscle</tissue>
    </source>
</reference>
<evidence type="ECO:0000256" key="7">
    <source>
        <dbReference type="SAM" id="SignalP"/>
    </source>
</evidence>
<organism evidence="8 9">
    <name type="scientific">Holothuria leucospilota</name>
    <name type="common">Black long sea cucumber</name>
    <name type="synonym">Mertensiothuria leucospilota</name>
    <dbReference type="NCBI Taxonomy" id="206669"/>
    <lineage>
        <taxon>Eukaryota</taxon>
        <taxon>Metazoa</taxon>
        <taxon>Echinodermata</taxon>
        <taxon>Eleutherozoa</taxon>
        <taxon>Echinozoa</taxon>
        <taxon>Holothuroidea</taxon>
        <taxon>Aspidochirotacea</taxon>
        <taxon>Aspidochirotida</taxon>
        <taxon>Holothuriidae</taxon>
        <taxon>Holothuria</taxon>
    </lineage>
</organism>